<keyword evidence="1" id="KW-0472">Membrane</keyword>
<evidence type="ECO:0000313" key="3">
    <source>
        <dbReference type="EMBL" id="SUZ93555.1"/>
    </source>
</evidence>
<dbReference type="SUPFAM" id="SSF75304">
    <property type="entry name" value="Amidase signature (AS) enzymes"/>
    <property type="match status" value="1"/>
</dbReference>
<accession>A0A381RNV1</accession>
<gene>
    <name evidence="3" type="ORF">METZ01_LOCUS46409</name>
</gene>
<evidence type="ECO:0000256" key="1">
    <source>
        <dbReference type="SAM" id="Phobius"/>
    </source>
</evidence>
<dbReference type="InterPro" id="IPR036928">
    <property type="entry name" value="AS_sf"/>
</dbReference>
<sequence>MILKKSTYWIVLLLISSFISVGYYNQLSTSDVTAALKLFNIEFSKKNTKTLLPYIKRNQKGYANMRTFALNQNTQPAFSFNLPIKNIQYINLEFEEDSSSMIKDEKEIAFLSISKLAYLIKNKLISSEKLTKIYLNRIKKYNKDLNVIVTLTENLAIKQAKKADLELNNGLYRGLLHGIPYGIKDLASFPGYPTTWGAEPYKNQLINEKAEVIQILEESGAVMLGKLSSGALARGDVWFGGKTKNPWDLNQGSSGSSAGSASATAAGLVGFSIGTETLGSIISPSTRCGVSGLRPTYGSVSTNGFMTLSWSMDKIGPIARTAKGCAVVFNEIQKKEGLNKINKPFNKNVNNLKIAFLEGLFLNDTSRYAKNNTKTLAFIKKKTPVLHPTSLPKNFPFDVFDIILRAEAGAFFDEFLLTKKDETMVEQNEKSRANSLRQSRLIPAVEYIQANRFRTKLIEETNKIFNNYDIIISPSFGKNQLLITNLTGHPAISIPNGLDENNRPTSITFIANYYQEDVLLSFVDLIQKETNHHLNKPPLFY</sequence>
<dbReference type="EMBL" id="UINC01002156">
    <property type="protein sequence ID" value="SUZ93555.1"/>
    <property type="molecule type" value="Genomic_DNA"/>
</dbReference>
<dbReference type="Pfam" id="PF01425">
    <property type="entry name" value="Amidase"/>
    <property type="match status" value="1"/>
</dbReference>
<feature type="domain" description="Amidase" evidence="2">
    <location>
        <begin position="130"/>
        <end position="520"/>
    </location>
</feature>
<dbReference type="PANTHER" id="PTHR11895:SF73">
    <property type="entry name" value="AMIDASE FAMILY PROTEIN"/>
    <property type="match status" value="1"/>
</dbReference>
<evidence type="ECO:0000259" key="2">
    <source>
        <dbReference type="Pfam" id="PF01425"/>
    </source>
</evidence>
<organism evidence="3">
    <name type="scientific">marine metagenome</name>
    <dbReference type="NCBI Taxonomy" id="408172"/>
    <lineage>
        <taxon>unclassified sequences</taxon>
        <taxon>metagenomes</taxon>
        <taxon>ecological metagenomes</taxon>
    </lineage>
</organism>
<reference evidence="3" key="1">
    <citation type="submission" date="2018-05" db="EMBL/GenBank/DDBJ databases">
        <authorList>
            <person name="Lanie J.A."/>
            <person name="Ng W.-L."/>
            <person name="Kazmierczak K.M."/>
            <person name="Andrzejewski T.M."/>
            <person name="Davidsen T.M."/>
            <person name="Wayne K.J."/>
            <person name="Tettelin H."/>
            <person name="Glass J.I."/>
            <person name="Rusch D."/>
            <person name="Podicherti R."/>
            <person name="Tsui H.-C.T."/>
            <person name="Winkler M.E."/>
        </authorList>
    </citation>
    <scope>NUCLEOTIDE SEQUENCE</scope>
</reference>
<dbReference type="InterPro" id="IPR000120">
    <property type="entry name" value="Amidase"/>
</dbReference>
<dbReference type="PANTHER" id="PTHR11895">
    <property type="entry name" value="TRANSAMIDASE"/>
    <property type="match status" value="1"/>
</dbReference>
<dbReference type="GO" id="GO:0050567">
    <property type="term" value="F:glutaminyl-tRNA synthase (glutamine-hydrolyzing) activity"/>
    <property type="evidence" value="ECO:0007669"/>
    <property type="project" value="TreeGrafter"/>
</dbReference>
<protein>
    <recommendedName>
        <fullName evidence="2">Amidase domain-containing protein</fullName>
    </recommendedName>
</protein>
<keyword evidence="1" id="KW-0812">Transmembrane</keyword>
<proteinExistence type="predicted"/>
<name>A0A381RNV1_9ZZZZ</name>
<dbReference type="Gene3D" id="3.90.1300.10">
    <property type="entry name" value="Amidase signature (AS) domain"/>
    <property type="match status" value="1"/>
</dbReference>
<feature type="transmembrane region" description="Helical" evidence="1">
    <location>
        <begin position="7"/>
        <end position="24"/>
    </location>
</feature>
<dbReference type="AlphaFoldDB" id="A0A381RNV1"/>
<dbReference type="InterPro" id="IPR023631">
    <property type="entry name" value="Amidase_dom"/>
</dbReference>
<keyword evidence="1" id="KW-1133">Transmembrane helix</keyword>